<sequence length="458" mass="52711">MSIFAKCVRPGEQIQHYDYSFLLLGGTGVGKSTFINTLLNIVLESNIISLKIAAKSKVYPNISPEFNDGLIENANESSMDSQTAHSHFYLVCGKVTNFKTVLIIDTPGLSATGGISDDDKNTNEIMVAALRVDKISAILFLEKFSENRATPQFIYNVYRISNVIPQVFENSVFMILTFDCDGEKDIQASAYPFNIQEAFLINNSAFRCDARLAENDKKKKLEKSLMKSRIKIQKIFETIFKRDSQNTIQYNEMFIHYNNIMKSIANYMNHLNNFEMIKSNINNPNMQFVTKRWEEVKYHSTMCVRHEKICHQDCALNFTNCAGSNYFENCACMNVEKICCKCGCTSAYHYHDFKILVEEKTELKKILSEYLLDELSAKNYDILIRKINEKESEIIKDLIHSECQIHRINPRYHLSKYFSIAENYISNGIYASKGKKIKEELEADINLYKKIQASLRNS</sequence>
<dbReference type="PANTHER" id="PTHR32046:SF12">
    <property type="entry name" value="AIG1-TYPE G DOMAIN-CONTAINING PROTEIN"/>
    <property type="match status" value="1"/>
</dbReference>
<keyword evidence="3" id="KW-1185">Reference proteome</keyword>
<dbReference type="InterPro" id="IPR027417">
    <property type="entry name" value="P-loop_NTPase"/>
</dbReference>
<dbReference type="EMBL" id="MPUH01000106">
    <property type="protein sequence ID" value="OMJ90288.1"/>
    <property type="molecule type" value="Genomic_DNA"/>
</dbReference>
<evidence type="ECO:0000313" key="3">
    <source>
        <dbReference type="Proteomes" id="UP000187209"/>
    </source>
</evidence>
<protein>
    <recommendedName>
        <fullName evidence="1">G domain-containing protein</fullName>
    </recommendedName>
</protein>
<reference evidence="2 3" key="1">
    <citation type="submission" date="2016-11" db="EMBL/GenBank/DDBJ databases">
        <title>The macronuclear genome of Stentor coeruleus: a giant cell with tiny introns.</title>
        <authorList>
            <person name="Slabodnick M."/>
            <person name="Ruby J.G."/>
            <person name="Reiff S.B."/>
            <person name="Swart E.C."/>
            <person name="Gosai S."/>
            <person name="Prabakaran S."/>
            <person name="Witkowska E."/>
            <person name="Larue G.E."/>
            <person name="Fisher S."/>
            <person name="Freeman R.M."/>
            <person name="Gunawardena J."/>
            <person name="Chu W."/>
            <person name="Stover N.A."/>
            <person name="Gregory B.D."/>
            <person name="Nowacki M."/>
            <person name="Derisi J."/>
            <person name="Roy S.W."/>
            <person name="Marshall W.F."/>
            <person name="Sood P."/>
        </authorList>
    </citation>
    <scope>NUCLEOTIDE SEQUENCE [LARGE SCALE GENOMIC DNA]</scope>
    <source>
        <strain evidence="2">WM001</strain>
    </source>
</reference>
<dbReference type="Gene3D" id="3.40.50.300">
    <property type="entry name" value="P-loop containing nucleotide triphosphate hydrolases"/>
    <property type="match status" value="1"/>
</dbReference>
<dbReference type="PANTHER" id="PTHR32046">
    <property type="entry name" value="G DOMAIN-CONTAINING PROTEIN"/>
    <property type="match status" value="1"/>
</dbReference>
<dbReference type="AlphaFoldDB" id="A0A1R2CMQ6"/>
<evidence type="ECO:0000259" key="1">
    <source>
        <dbReference type="Pfam" id="PF01926"/>
    </source>
</evidence>
<dbReference type="GO" id="GO:0005525">
    <property type="term" value="F:GTP binding"/>
    <property type="evidence" value="ECO:0007669"/>
    <property type="project" value="InterPro"/>
</dbReference>
<dbReference type="CDD" id="cd00882">
    <property type="entry name" value="Ras_like_GTPase"/>
    <property type="match status" value="1"/>
</dbReference>
<name>A0A1R2CMQ6_9CILI</name>
<feature type="domain" description="G" evidence="1">
    <location>
        <begin position="22"/>
        <end position="145"/>
    </location>
</feature>
<dbReference type="Pfam" id="PF01926">
    <property type="entry name" value="MMR_HSR1"/>
    <property type="match status" value="1"/>
</dbReference>
<evidence type="ECO:0000313" key="2">
    <source>
        <dbReference type="EMBL" id="OMJ90288.1"/>
    </source>
</evidence>
<dbReference type="InterPro" id="IPR006073">
    <property type="entry name" value="GTP-bd"/>
</dbReference>
<dbReference type="OrthoDB" id="2611327at2759"/>
<gene>
    <name evidence="2" type="ORF">SteCoe_7402</name>
</gene>
<dbReference type="Proteomes" id="UP000187209">
    <property type="component" value="Unassembled WGS sequence"/>
</dbReference>
<organism evidence="2 3">
    <name type="scientific">Stentor coeruleus</name>
    <dbReference type="NCBI Taxonomy" id="5963"/>
    <lineage>
        <taxon>Eukaryota</taxon>
        <taxon>Sar</taxon>
        <taxon>Alveolata</taxon>
        <taxon>Ciliophora</taxon>
        <taxon>Postciliodesmatophora</taxon>
        <taxon>Heterotrichea</taxon>
        <taxon>Heterotrichida</taxon>
        <taxon>Stentoridae</taxon>
        <taxon>Stentor</taxon>
    </lineage>
</organism>
<dbReference type="SUPFAM" id="SSF52540">
    <property type="entry name" value="P-loop containing nucleoside triphosphate hydrolases"/>
    <property type="match status" value="2"/>
</dbReference>
<proteinExistence type="predicted"/>
<comment type="caution">
    <text evidence="2">The sequence shown here is derived from an EMBL/GenBank/DDBJ whole genome shotgun (WGS) entry which is preliminary data.</text>
</comment>
<accession>A0A1R2CMQ6</accession>